<reference evidence="2" key="1">
    <citation type="submission" date="2021-01" db="EMBL/GenBank/DDBJ databases">
        <title>Whole genome shotgun sequence of Planobispora takensis NBRC 109077.</title>
        <authorList>
            <person name="Komaki H."/>
            <person name="Tamura T."/>
        </authorList>
    </citation>
    <scope>NUCLEOTIDE SEQUENCE</scope>
    <source>
        <strain evidence="2">NBRC 109077</strain>
    </source>
</reference>
<accession>A0A8J3WVM4</accession>
<protein>
    <recommendedName>
        <fullName evidence="4">SRPBCC family protein</fullName>
    </recommendedName>
</protein>
<feature type="region of interest" description="Disordered" evidence="1">
    <location>
        <begin position="168"/>
        <end position="198"/>
    </location>
</feature>
<dbReference type="AlphaFoldDB" id="A0A8J3WVM4"/>
<evidence type="ECO:0000313" key="2">
    <source>
        <dbReference type="EMBL" id="GII04104.1"/>
    </source>
</evidence>
<evidence type="ECO:0000256" key="1">
    <source>
        <dbReference type="SAM" id="MobiDB-lite"/>
    </source>
</evidence>
<dbReference type="RefSeq" id="WP_203878363.1">
    <property type="nucleotide sequence ID" value="NZ_BOOK01000046.1"/>
</dbReference>
<sequence>MRNVQQRSINASADRLGALLDRVSTADDRLWPTPSWPPLVLDAGLTPGSRGGHGPIRYSVAEYEPGRRLRFSFDPELGLDGHHELVITAEGSDRSRLTHTIIGTTRGRMKILWPLLIRWLHEALMQDLFDNAERAATGRLSRRPARWSVWVRLLRRVRSARRRAPEAAFNGAALRAQPASGSAEPDDVSSRAEPRSLC</sequence>
<proteinExistence type="predicted"/>
<evidence type="ECO:0008006" key="4">
    <source>
        <dbReference type="Google" id="ProtNLM"/>
    </source>
</evidence>
<feature type="compositionally biased region" description="Basic and acidic residues" evidence="1">
    <location>
        <begin position="188"/>
        <end position="198"/>
    </location>
</feature>
<organism evidence="2 3">
    <name type="scientific">Planobispora takensis</name>
    <dbReference type="NCBI Taxonomy" id="1367882"/>
    <lineage>
        <taxon>Bacteria</taxon>
        <taxon>Bacillati</taxon>
        <taxon>Actinomycetota</taxon>
        <taxon>Actinomycetes</taxon>
        <taxon>Streptosporangiales</taxon>
        <taxon>Streptosporangiaceae</taxon>
        <taxon>Planobispora</taxon>
    </lineage>
</organism>
<dbReference type="SUPFAM" id="SSF55961">
    <property type="entry name" value="Bet v1-like"/>
    <property type="match status" value="1"/>
</dbReference>
<keyword evidence="3" id="KW-1185">Reference proteome</keyword>
<gene>
    <name evidence="2" type="ORF">Pta02_61120</name>
</gene>
<comment type="caution">
    <text evidence="2">The sequence shown here is derived from an EMBL/GenBank/DDBJ whole genome shotgun (WGS) entry which is preliminary data.</text>
</comment>
<name>A0A8J3WVM4_9ACTN</name>
<dbReference type="Proteomes" id="UP000634476">
    <property type="component" value="Unassembled WGS sequence"/>
</dbReference>
<evidence type="ECO:0000313" key="3">
    <source>
        <dbReference type="Proteomes" id="UP000634476"/>
    </source>
</evidence>
<dbReference type="EMBL" id="BOOK01000046">
    <property type="protein sequence ID" value="GII04104.1"/>
    <property type="molecule type" value="Genomic_DNA"/>
</dbReference>